<evidence type="ECO:0000313" key="2">
    <source>
        <dbReference type="Proteomes" id="UP000199771"/>
    </source>
</evidence>
<dbReference type="AlphaFoldDB" id="A0A1I2H1N2"/>
<dbReference type="SUPFAM" id="SSF103515">
    <property type="entry name" value="Autotransporter"/>
    <property type="match status" value="1"/>
</dbReference>
<dbReference type="Gene3D" id="2.40.160.170">
    <property type="match status" value="1"/>
</dbReference>
<dbReference type="InterPro" id="IPR036709">
    <property type="entry name" value="Autotransporte_beta_dom_sf"/>
</dbReference>
<sequence>MILAAALGCTWSGAWAQANAQEAGQGLGLRLGTVGIAVDYVRELRPWLDLRVGYAFGRVSGSTEEDGIDYDAEIEFGSAFALLEYRPWRGGFRIGAGVHGAAPDIGLVTRADNTQYQIGNSTYTATGRLDGDIDLGRVAPYVGLGWGGTSAGKGLGLSFDVGVMFADRPQVRLAAQGRACDSTILPCNPAGPSGFDVNDPDDARAQTFRTELERERQNVENEIKDLRYWPVVNLGVHYRF</sequence>
<evidence type="ECO:0000313" key="1">
    <source>
        <dbReference type="EMBL" id="SFF23179.1"/>
    </source>
</evidence>
<dbReference type="STRING" id="1076937.SAMN04488120_10169"/>
<proteinExistence type="predicted"/>
<protein>
    <recommendedName>
        <fullName evidence="3">Outer membrane protein beta-barrel domain-containing protein</fullName>
    </recommendedName>
</protein>
<dbReference type="Proteomes" id="UP000199771">
    <property type="component" value="Unassembled WGS sequence"/>
</dbReference>
<name>A0A1I2H1N2_9GAMM</name>
<dbReference type="EMBL" id="FOOC01000001">
    <property type="protein sequence ID" value="SFF23179.1"/>
    <property type="molecule type" value="Genomic_DNA"/>
</dbReference>
<organism evidence="1 2">
    <name type="scientific">Fontimonas thermophila</name>
    <dbReference type="NCBI Taxonomy" id="1076937"/>
    <lineage>
        <taxon>Bacteria</taxon>
        <taxon>Pseudomonadati</taxon>
        <taxon>Pseudomonadota</taxon>
        <taxon>Gammaproteobacteria</taxon>
        <taxon>Nevskiales</taxon>
        <taxon>Nevskiaceae</taxon>
        <taxon>Fontimonas</taxon>
    </lineage>
</organism>
<gene>
    <name evidence="1" type="ORF">SAMN04488120_10169</name>
</gene>
<accession>A0A1I2H1N2</accession>
<reference evidence="1 2" key="1">
    <citation type="submission" date="2016-10" db="EMBL/GenBank/DDBJ databases">
        <authorList>
            <person name="de Groot N.N."/>
        </authorList>
    </citation>
    <scope>NUCLEOTIDE SEQUENCE [LARGE SCALE GENOMIC DNA]</scope>
    <source>
        <strain evidence="1 2">DSM 23609</strain>
    </source>
</reference>
<keyword evidence="2" id="KW-1185">Reference proteome</keyword>
<evidence type="ECO:0008006" key="3">
    <source>
        <dbReference type="Google" id="ProtNLM"/>
    </source>
</evidence>